<dbReference type="RefSeq" id="WP_036433914.1">
    <property type="nucleotide sequence ID" value="NZ_LR215039.1"/>
</dbReference>
<dbReference type="EMBL" id="LR215039">
    <property type="protein sequence ID" value="VEU76116.1"/>
    <property type="molecule type" value="Genomic_DNA"/>
</dbReference>
<dbReference type="InterPro" id="IPR050566">
    <property type="entry name" value="Deoxyribonucleoside_kinase"/>
</dbReference>
<dbReference type="EC" id="2.7.1.113" evidence="2"/>
<reference evidence="2 3" key="1">
    <citation type="submission" date="2019-01" db="EMBL/GenBank/DDBJ databases">
        <authorList>
            <consortium name="Pathogen Informatics"/>
        </authorList>
    </citation>
    <scope>NUCLEOTIDE SEQUENCE [LARGE SCALE GENOMIC DNA]</scope>
    <source>
        <strain evidence="2 3">NCTC10179</strain>
    </source>
</reference>
<gene>
    <name evidence="2" type="primary">MCYN0418</name>
    <name evidence="2" type="ORF">NCTC10179_00282</name>
</gene>
<keyword evidence="2" id="KW-0418">Kinase</keyword>
<feature type="domain" description="Deoxynucleoside kinase" evidence="1">
    <location>
        <begin position="3"/>
        <end position="205"/>
    </location>
</feature>
<dbReference type="GO" id="GO:0005737">
    <property type="term" value="C:cytoplasm"/>
    <property type="evidence" value="ECO:0007669"/>
    <property type="project" value="TreeGrafter"/>
</dbReference>
<keyword evidence="2" id="KW-0808">Transferase</keyword>
<dbReference type="Pfam" id="PF01712">
    <property type="entry name" value="dNK"/>
    <property type="match status" value="1"/>
</dbReference>
<organism evidence="2 3">
    <name type="scientific">Mycoplasmopsis columboralis</name>
    <dbReference type="NCBI Taxonomy" id="171282"/>
    <lineage>
        <taxon>Bacteria</taxon>
        <taxon>Bacillati</taxon>
        <taxon>Mycoplasmatota</taxon>
        <taxon>Mycoplasmoidales</taxon>
        <taxon>Metamycoplasmataceae</taxon>
        <taxon>Mycoplasmopsis</taxon>
    </lineage>
</organism>
<dbReference type="GO" id="GO:0004138">
    <property type="term" value="F:deoxyguanosine kinase activity"/>
    <property type="evidence" value="ECO:0007669"/>
    <property type="project" value="UniProtKB-EC"/>
</dbReference>
<evidence type="ECO:0000313" key="2">
    <source>
        <dbReference type="EMBL" id="VEU76116.1"/>
    </source>
</evidence>
<evidence type="ECO:0000259" key="1">
    <source>
        <dbReference type="Pfam" id="PF01712"/>
    </source>
</evidence>
<protein>
    <submittedName>
        <fullName evidence="2">Deoxyguanosine kinase</fullName>
        <ecNumber evidence="2">2.7.1.113</ecNumber>
    </submittedName>
</protein>
<dbReference type="Proteomes" id="UP000289497">
    <property type="component" value="Chromosome"/>
</dbReference>
<sequence>MIIGISGMISSGKSTLSKKLTKHYKNSLLLNEYEEDDVVFNTYLNWFYEQKPHIDISFQVYVVENHTASVNKIVNKFNDLNLSKDQDIIFLDRFSAEHYVFASVNLKDLPKKAFNAYKALFNELVSNEELPEFTLFLDVSFENFQKRLFKRGRAVEIDNYEKNKEYFYELYQVYKKTFLEIVKKYKINYVVIDTNNKSEKDVFEEAVVAIDLYKKTKVNNA</sequence>
<dbReference type="PANTHER" id="PTHR10513">
    <property type="entry name" value="DEOXYNUCLEOSIDE KINASE"/>
    <property type="match status" value="1"/>
</dbReference>
<dbReference type="PANTHER" id="PTHR10513:SF35">
    <property type="entry name" value="DEOXYADENOSINE KINASE"/>
    <property type="match status" value="1"/>
</dbReference>
<dbReference type="InterPro" id="IPR031314">
    <property type="entry name" value="DNK_dom"/>
</dbReference>
<name>A0A449B685_9BACT</name>
<dbReference type="KEGG" id="mcou:NCTC10179_00282"/>
<accession>A0A449B685</accession>
<dbReference type="AlphaFoldDB" id="A0A449B685"/>
<evidence type="ECO:0000313" key="3">
    <source>
        <dbReference type="Proteomes" id="UP000289497"/>
    </source>
</evidence>
<proteinExistence type="predicted"/>
<dbReference type="OrthoDB" id="391791at2"/>
<keyword evidence="3" id="KW-1185">Reference proteome</keyword>
<dbReference type="Gene3D" id="3.40.50.300">
    <property type="entry name" value="P-loop containing nucleotide triphosphate hydrolases"/>
    <property type="match status" value="1"/>
</dbReference>
<dbReference type="InterPro" id="IPR027417">
    <property type="entry name" value="P-loop_NTPase"/>
</dbReference>
<dbReference type="SUPFAM" id="SSF52540">
    <property type="entry name" value="P-loop containing nucleoside triphosphate hydrolases"/>
    <property type="match status" value="1"/>
</dbReference>